<dbReference type="PANTHER" id="PTHR37488:SF2">
    <property type="entry name" value="DUF1275 DOMAIN-CONTAINING PROTEIN"/>
    <property type="match status" value="1"/>
</dbReference>
<feature type="transmembrane region" description="Helical" evidence="1">
    <location>
        <begin position="70"/>
        <end position="90"/>
    </location>
</feature>
<feature type="transmembrane region" description="Helical" evidence="1">
    <location>
        <begin position="192"/>
        <end position="210"/>
    </location>
</feature>
<dbReference type="Pfam" id="PF06912">
    <property type="entry name" value="DUF1275"/>
    <property type="match status" value="1"/>
</dbReference>
<reference evidence="2 3" key="1">
    <citation type="submission" date="2019-06" db="EMBL/GenBank/DDBJ databases">
        <title>Description of Kitasatospora acidophila sp. nov. isolated from pine grove soil, and reclassification of Streptomyces novaecaesareae to Kitasatospora novaeceasareae comb. nov.</title>
        <authorList>
            <person name="Kim M.J."/>
        </authorList>
    </citation>
    <scope>NUCLEOTIDE SEQUENCE [LARGE SCALE GENOMIC DNA]</scope>
    <source>
        <strain evidence="2 3">MMS16-CNU292</strain>
    </source>
</reference>
<dbReference type="InterPro" id="IPR010699">
    <property type="entry name" value="DUF1275"/>
</dbReference>
<dbReference type="EMBL" id="VIGB01000003">
    <property type="protein sequence ID" value="TQF01275.1"/>
    <property type="molecule type" value="Genomic_DNA"/>
</dbReference>
<dbReference type="PANTHER" id="PTHR37488">
    <property type="entry name" value="DUF1275 DOMAIN-CONTAINING PROTEIN"/>
    <property type="match status" value="1"/>
</dbReference>
<evidence type="ECO:0000313" key="3">
    <source>
        <dbReference type="Proteomes" id="UP000319103"/>
    </source>
</evidence>
<keyword evidence="1" id="KW-0812">Transmembrane</keyword>
<feature type="transmembrane region" description="Helical" evidence="1">
    <location>
        <begin position="42"/>
        <end position="64"/>
    </location>
</feature>
<keyword evidence="1" id="KW-0472">Membrane</keyword>
<keyword evidence="3" id="KW-1185">Reference proteome</keyword>
<feature type="transmembrane region" description="Helical" evidence="1">
    <location>
        <begin position="216"/>
        <end position="233"/>
    </location>
</feature>
<name>A0A540VWY5_9ACTN</name>
<feature type="transmembrane region" description="Helical" evidence="1">
    <location>
        <begin position="135"/>
        <end position="159"/>
    </location>
</feature>
<keyword evidence="1" id="KW-1133">Transmembrane helix</keyword>
<dbReference type="RefSeq" id="WP_141632009.1">
    <property type="nucleotide sequence ID" value="NZ_VIGB01000003.1"/>
</dbReference>
<evidence type="ECO:0000256" key="1">
    <source>
        <dbReference type="SAM" id="Phobius"/>
    </source>
</evidence>
<feature type="transmembrane region" description="Helical" evidence="1">
    <location>
        <begin position="102"/>
        <end position="123"/>
    </location>
</feature>
<organism evidence="2 3">
    <name type="scientific">Kitasatospora acidiphila</name>
    <dbReference type="NCBI Taxonomy" id="2567942"/>
    <lineage>
        <taxon>Bacteria</taxon>
        <taxon>Bacillati</taxon>
        <taxon>Actinomycetota</taxon>
        <taxon>Actinomycetes</taxon>
        <taxon>Kitasatosporales</taxon>
        <taxon>Streptomycetaceae</taxon>
        <taxon>Kitasatospora</taxon>
    </lineage>
</organism>
<evidence type="ECO:0000313" key="2">
    <source>
        <dbReference type="EMBL" id="TQF01275.1"/>
    </source>
</evidence>
<accession>A0A540VWY5</accession>
<gene>
    <name evidence="2" type="ORF">E6W39_02260</name>
</gene>
<sequence>MRALLHGAWRTVLPVPGDAHGPLPPLLLGLTLLSGMIDAASYLILGHVFVANMTGNVVFLGFALAGAPGFSVASQLVALAAFVVGAFLGGRLLGPIGHRGRVLVRAGLAETVLLAAAALVLVVDPVAEEGSSDSSRYLTIAVLAVAMGIQNALVQVIAVPGLTTTVLTRTIAAVFTDSGRTGRFQEQGGRQLLSVLALAGGAVTGAALVFHSDQPAAVAVPAALAAVVTLGAARSTRAGGEWATPR</sequence>
<comment type="caution">
    <text evidence="2">The sequence shown here is derived from an EMBL/GenBank/DDBJ whole genome shotgun (WGS) entry which is preliminary data.</text>
</comment>
<dbReference type="Proteomes" id="UP000319103">
    <property type="component" value="Unassembled WGS sequence"/>
</dbReference>
<dbReference type="AlphaFoldDB" id="A0A540VWY5"/>
<protein>
    <submittedName>
        <fullName evidence="2">DUF1275 domain-containing protein</fullName>
    </submittedName>
</protein>
<dbReference type="OrthoDB" id="4272751at2"/>
<proteinExistence type="predicted"/>